<evidence type="ECO:0000313" key="3">
    <source>
        <dbReference type="EMBL" id="KAJ3056377.1"/>
    </source>
</evidence>
<dbReference type="AlphaFoldDB" id="A0AAD5SQK3"/>
<gene>
    <name evidence="3" type="ORF">HK097_007214</name>
</gene>
<protein>
    <recommendedName>
        <fullName evidence="5">TIL domain-containing protein</fullName>
    </recommendedName>
</protein>
<dbReference type="Gene3D" id="2.10.25.10">
    <property type="entry name" value="Laminin"/>
    <property type="match status" value="1"/>
</dbReference>
<dbReference type="CDD" id="cd19941">
    <property type="entry name" value="TIL"/>
    <property type="match status" value="1"/>
</dbReference>
<dbReference type="PANTHER" id="PTHR23259">
    <property type="entry name" value="RIDDLE"/>
    <property type="match status" value="1"/>
</dbReference>
<keyword evidence="4" id="KW-1185">Reference proteome</keyword>
<dbReference type="InterPro" id="IPR036084">
    <property type="entry name" value="Ser_inhib-like_sf"/>
</dbReference>
<evidence type="ECO:0008006" key="5">
    <source>
        <dbReference type="Google" id="ProtNLM"/>
    </source>
</evidence>
<evidence type="ECO:0000256" key="2">
    <source>
        <dbReference type="SAM" id="SignalP"/>
    </source>
</evidence>
<feature type="chain" id="PRO_5042132233" description="TIL domain-containing protein" evidence="2">
    <location>
        <begin position="19"/>
        <end position="298"/>
    </location>
</feature>
<dbReference type="SUPFAM" id="SSF57567">
    <property type="entry name" value="Serine protease inhibitors"/>
    <property type="match status" value="1"/>
</dbReference>
<sequence length="298" mass="32400">MKLAFVPIFLALLQGAVAPPPRCRTGADPRPWLDAVVENFKETAEHLDTAIDGIDGILGKLKGKNNQLVSAKNDVAKIGETLETAAAACHGSVQGWMSSLGFISGTLIPCIILYDYLQPYPDLVAQIQSIDTNYVQPAKPLIRAAYDPLYEAWTVTSPVLNSDPQVTVGQLKTYITEPRKKLAEARKFNNKALPQFERVVDKLKDKLKTVALPTTTTFIPEPTPTEHVCGVNEVWGQLCDTCANPRCESLGHSGTCTPYSECSEDCICQEGYYRDVNKFWACVPAAECPVTVAPAGAA</sequence>
<accession>A0AAD5SQK3</accession>
<dbReference type="Proteomes" id="UP001212841">
    <property type="component" value="Unassembled WGS sequence"/>
</dbReference>
<dbReference type="InterPro" id="IPR051368">
    <property type="entry name" value="SerProtInhib-TIL_Domain"/>
</dbReference>
<dbReference type="EMBL" id="JADGJD010000036">
    <property type="protein sequence ID" value="KAJ3056377.1"/>
    <property type="molecule type" value="Genomic_DNA"/>
</dbReference>
<feature type="signal peptide" evidence="2">
    <location>
        <begin position="1"/>
        <end position="18"/>
    </location>
</feature>
<organism evidence="3 4">
    <name type="scientific">Rhizophlyctis rosea</name>
    <dbReference type="NCBI Taxonomy" id="64517"/>
    <lineage>
        <taxon>Eukaryota</taxon>
        <taxon>Fungi</taxon>
        <taxon>Fungi incertae sedis</taxon>
        <taxon>Chytridiomycota</taxon>
        <taxon>Chytridiomycota incertae sedis</taxon>
        <taxon>Chytridiomycetes</taxon>
        <taxon>Rhizophlyctidales</taxon>
        <taxon>Rhizophlyctidaceae</taxon>
        <taxon>Rhizophlyctis</taxon>
    </lineage>
</organism>
<reference evidence="3" key="1">
    <citation type="submission" date="2020-05" db="EMBL/GenBank/DDBJ databases">
        <title>Phylogenomic resolution of chytrid fungi.</title>
        <authorList>
            <person name="Stajich J.E."/>
            <person name="Amses K."/>
            <person name="Simmons R."/>
            <person name="Seto K."/>
            <person name="Myers J."/>
            <person name="Bonds A."/>
            <person name="Quandt C.A."/>
            <person name="Barry K."/>
            <person name="Liu P."/>
            <person name="Grigoriev I."/>
            <person name="Longcore J.E."/>
            <person name="James T.Y."/>
        </authorList>
    </citation>
    <scope>NUCLEOTIDE SEQUENCE</scope>
    <source>
        <strain evidence="3">JEL0318</strain>
    </source>
</reference>
<comment type="caution">
    <text evidence="3">The sequence shown here is derived from an EMBL/GenBank/DDBJ whole genome shotgun (WGS) entry which is preliminary data.</text>
</comment>
<evidence type="ECO:0000256" key="1">
    <source>
        <dbReference type="ARBA" id="ARBA00023157"/>
    </source>
</evidence>
<name>A0AAD5SQK3_9FUNG</name>
<keyword evidence="1" id="KW-1015">Disulfide bond</keyword>
<proteinExistence type="predicted"/>
<dbReference type="PANTHER" id="PTHR23259:SF82">
    <property type="entry name" value="SERINE PROTEASE INHIBITOR 1 PROTEIN"/>
    <property type="match status" value="1"/>
</dbReference>
<evidence type="ECO:0000313" key="4">
    <source>
        <dbReference type="Proteomes" id="UP001212841"/>
    </source>
</evidence>
<keyword evidence="2" id="KW-0732">Signal</keyword>